<organism evidence="3 4">
    <name type="scientific">Fibroporia radiculosa</name>
    <dbReference type="NCBI Taxonomy" id="599839"/>
    <lineage>
        <taxon>Eukaryota</taxon>
        <taxon>Fungi</taxon>
        <taxon>Dikarya</taxon>
        <taxon>Basidiomycota</taxon>
        <taxon>Agaricomycotina</taxon>
        <taxon>Agaricomycetes</taxon>
        <taxon>Polyporales</taxon>
        <taxon>Fibroporiaceae</taxon>
        <taxon>Fibroporia</taxon>
    </lineage>
</organism>
<dbReference type="PANTHER" id="PTHR38644:SF1">
    <property type="entry name" value="EXPRESSED PROTEIN"/>
    <property type="match status" value="1"/>
</dbReference>
<dbReference type="GeneID" id="24094003"/>
<dbReference type="Proteomes" id="UP000006352">
    <property type="component" value="Unassembled WGS sequence"/>
</dbReference>
<dbReference type="RefSeq" id="XP_012178375.1">
    <property type="nucleotide sequence ID" value="XM_012322985.1"/>
</dbReference>
<feature type="coiled-coil region" evidence="1">
    <location>
        <begin position="614"/>
        <end position="641"/>
    </location>
</feature>
<proteinExistence type="predicted"/>
<dbReference type="OrthoDB" id="5319015at2759"/>
<evidence type="ECO:0000313" key="4">
    <source>
        <dbReference type="Proteomes" id="UP000006352"/>
    </source>
</evidence>
<keyword evidence="4" id="KW-1185">Reference proteome</keyword>
<evidence type="ECO:0000313" key="3">
    <source>
        <dbReference type="EMBL" id="CCL99092.1"/>
    </source>
</evidence>
<dbReference type="EMBL" id="HE796915">
    <property type="protein sequence ID" value="CCL99092.1"/>
    <property type="molecule type" value="Genomic_DNA"/>
</dbReference>
<protein>
    <recommendedName>
        <fullName evidence="2">Mmc1 C-terminal domain-containing protein</fullName>
    </recommendedName>
</protein>
<accession>J4HSS1</accession>
<dbReference type="AlphaFoldDB" id="J4HSS1"/>
<dbReference type="InterPro" id="IPR056196">
    <property type="entry name" value="Mmc1_C"/>
</dbReference>
<sequence>MSCASLTAVFGWPSRVQRAASTAVAQKQAPSTSSSAGDRSHLLTVLHKTRSFLPRVLPPRQNESSGVDTLEFWEDLLATTYDDLCPTPEARETDRIRVAIYGCDSSAETRALVAALLQEPFASESQRESVDTRWKHTSDGQGFITIQQLVIRRYGTPKYDGSSSPRIQSAWLQQFGAPLQLVELEPASRPPTEELILRLLLTADIPIIVCNPALAPLSSLLSASGHSLLPLNHPNAVLALNATTESTQLVERVQSLCGIDIPVLCIDPLRALNALNILNSSPSSPLIVQRFQDNFDASGVSKLTENVASAISNALQVYPSATAVEALHMETAHSIILHSLAKCRKVLDDARAETDAVCTEISSLRGRMEEVKATAGKDVLGVEGNEVAKDIEQSRRNIRTVMDALVWWKLLWRVDDVAGTVTAAVDQVWCKDLDYQLAFHAGRLYSLQQSFHASSERLLKSFSPRSPFNSPVLRNTISQVSSAPAFSMDVSSFAAPIRARRRQFHFPTTRLQTAARHTLLAVSGSSFGGMAIAWAGWAGQLGILDMAISMDTATGLGMLSTAVGVKWAIDHFERAKRKWWKDYDRVGQGLRRDLKDLLTRTIDDRVLLIPEKTCAGLEHTIMKQKAQINDLRTEVAILEEELNKFPPR</sequence>
<dbReference type="PANTHER" id="PTHR38644">
    <property type="entry name" value="EXPRESSED PROTEIN"/>
    <property type="match status" value="1"/>
</dbReference>
<dbReference type="STRING" id="599839.J4HSS1"/>
<dbReference type="HOGENOM" id="CLU_019469_0_0_1"/>
<gene>
    <name evidence="3" type="ORF">FIBRA_01106</name>
</gene>
<reference evidence="3 4" key="1">
    <citation type="journal article" date="2012" name="Appl. Environ. Microbiol.">
        <title>Short-read sequencing for genomic analysis of the brown rot fungus Fibroporia radiculosa.</title>
        <authorList>
            <person name="Tang J.D."/>
            <person name="Perkins A.D."/>
            <person name="Sonstegard T.S."/>
            <person name="Schroeder S.G."/>
            <person name="Burgess S.C."/>
            <person name="Diehl S.V."/>
        </authorList>
    </citation>
    <scope>NUCLEOTIDE SEQUENCE [LARGE SCALE GENOMIC DNA]</scope>
    <source>
        <strain evidence="3 4">TFFH 294</strain>
    </source>
</reference>
<dbReference type="InParanoid" id="J4HSS1"/>
<feature type="domain" description="Mmc1 C-terminal" evidence="2">
    <location>
        <begin position="403"/>
        <end position="582"/>
    </location>
</feature>
<name>J4HSS1_9APHY</name>
<dbReference type="Pfam" id="PF23868">
    <property type="entry name" value="Mmc1_C"/>
    <property type="match status" value="1"/>
</dbReference>
<keyword evidence="1" id="KW-0175">Coiled coil</keyword>
<evidence type="ECO:0000256" key="1">
    <source>
        <dbReference type="SAM" id="Coils"/>
    </source>
</evidence>
<evidence type="ECO:0000259" key="2">
    <source>
        <dbReference type="Pfam" id="PF23868"/>
    </source>
</evidence>